<sequence length="131" mass="14123">LTLLDFFDHWAFSYGLLICGLLECLLIGWVLGPEKLRESINPHSRIKLGPLFDWMIKLVIPAVILVILGFSIASEMSKGGLYGSTVETGTMQNLHVLVLAGWLVFTILGSMALTAAGGFRRNGSSQGGSDA</sequence>
<dbReference type="InterPro" id="IPR000175">
    <property type="entry name" value="Na/ntran_symport"/>
</dbReference>
<feature type="non-terminal residue" evidence="7">
    <location>
        <position position="1"/>
    </location>
</feature>
<evidence type="ECO:0008006" key="9">
    <source>
        <dbReference type="Google" id="ProtNLM"/>
    </source>
</evidence>
<keyword evidence="2" id="KW-0813">Transport</keyword>
<keyword evidence="5 6" id="KW-0472">Membrane</keyword>
<accession>A0A956NKM3</accession>
<dbReference type="Proteomes" id="UP000739538">
    <property type="component" value="Unassembled WGS sequence"/>
</dbReference>
<reference evidence="7" key="1">
    <citation type="submission" date="2020-04" db="EMBL/GenBank/DDBJ databases">
        <authorList>
            <person name="Zhang T."/>
        </authorList>
    </citation>
    <scope>NUCLEOTIDE SEQUENCE</scope>
    <source>
        <strain evidence="7">HKST-UBA02</strain>
    </source>
</reference>
<reference evidence="7" key="2">
    <citation type="journal article" date="2021" name="Microbiome">
        <title>Successional dynamics and alternative stable states in a saline activated sludge microbial community over 9 years.</title>
        <authorList>
            <person name="Wang Y."/>
            <person name="Ye J."/>
            <person name="Ju F."/>
            <person name="Liu L."/>
            <person name="Boyd J.A."/>
            <person name="Deng Y."/>
            <person name="Parks D.H."/>
            <person name="Jiang X."/>
            <person name="Yin X."/>
            <person name="Woodcroft B.J."/>
            <person name="Tyson G.W."/>
            <person name="Hugenholtz P."/>
            <person name="Polz M.F."/>
            <person name="Zhang T."/>
        </authorList>
    </citation>
    <scope>NUCLEOTIDE SEQUENCE</scope>
    <source>
        <strain evidence="7">HKST-UBA02</strain>
    </source>
</reference>
<feature type="transmembrane region" description="Helical" evidence="6">
    <location>
        <begin position="94"/>
        <end position="116"/>
    </location>
</feature>
<evidence type="ECO:0000313" key="8">
    <source>
        <dbReference type="Proteomes" id="UP000739538"/>
    </source>
</evidence>
<organism evidence="7 8">
    <name type="scientific">Eiseniibacteriota bacterium</name>
    <dbReference type="NCBI Taxonomy" id="2212470"/>
    <lineage>
        <taxon>Bacteria</taxon>
        <taxon>Candidatus Eiseniibacteriota</taxon>
    </lineage>
</organism>
<protein>
    <recommendedName>
        <fullName evidence="9">Sodium-dependent transporter</fullName>
    </recommendedName>
</protein>
<keyword evidence="4 6" id="KW-1133">Transmembrane helix</keyword>
<feature type="transmembrane region" description="Helical" evidence="6">
    <location>
        <begin position="12"/>
        <end position="31"/>
    </location>
</feature>
<dbReference type="InterPro" id="IPR037272">
    <property type="entry name" value="SNS_sf"/>
</dbReference>
<dbReference type="AlphaFoldDB" id="A0A956NKM3"/>
<dbReference type="Pfam" id="PF00209">
    <property type="entry name" value="SNF"/>
    <property type="match status" value="1"/>
</dbReference>
<comment type="subcellular location">
    <subcellularLocation>
        <location evidence="1">Membrane</location>
        <topology evidence="1">Multi-pass membrane protein</topology>
    </subcellularLocation>
</comment>
<comment type="caution">
    <text evidence="7">The sequence shown here is derived from an EMBL/GenBank/DDBJ whole genome shotgun (WGS) entry which is preliminary data.</text>
</comment>
<evidence type="ECO:0000256" key="2">
    <source>
        <dbReference type="ARBA" id="ARBA00022448"/>
    </source>
</evidence>
<keyword evidence="3 6" id="KW-0812">Transmembrane</keyword>
<dbReference type="EMBL" id="JAGQHS010000224">
    <property type="protein sequence ID" value="MCA9758880.1"/>
    <property type="molecule type" value="Genomic_DNA"/>
</dbReference>
<dbReference type="SUPFAM" id="SSF161070">
    <property type="entry name" value="SNF-like"/>
    <property type="match status" value="1"/>
</dbReference>
<evidence type="ECO:0000313" key="7">
    <source>
        <dbReference type="EMBL" id="MCA9758880.1"/>
    </source>
</evidence>
<proteinExistence type="predicted"/>
<evidence type="ECO:0000256" key="5">
    <source>
        <dbReference type="ARBA" id="ARBA00023136"/>
    </source>
</evidence>
<dbReference type="GO" id="GO:0016020">
    <property type="term" value="C:membrane"/>
    <property type="evidence" value="ECO:0007669"/>
    <property type="project" value="UniProtKB-SubCell"/>
</dbReference>
<gene>
    <name evidence="7" type="ORF">KDA27_24005</name>
</gene>
<evidence type="ECO:0000256" key="4">
    <source>
        <dbReference type="ARBA" id="ARBA00022989"/>
    </source>
</evidence>
<evidence type="ECO:0000256" key="1">
    <source>
        <dbReference type="ARBA" id="ARBA00004141"/>
    </source>
</evidence>
<name>A0A956NKM3_UNCEI</name>
<evidence type="ECO:0000256" key="6">
    <source>
        <dbReference type="SAM" id="Phobius"/>
    </source>
</evidence>
<evidence type="ECO:0000256" key="3">
    <source>
        <dbReference type="ARBA" id="ARBA00022692"/>
    </source>
</evidence>
<feature type="transmembrane region" description="Helical" evidence="6">
    <location>
        <begin position="51"/>
        <end position="74"/>
    </location>
</feature>